<gene>
    <name evidence="1" type="ORF">LSAT_V11C100018930</name>
</gene>
<evidence type="ECO:0000313" key="1">
    <source>
        <dbReference type="EMBL" id="KAJ0224291.1"/>
    </source>
</evidence>
<reference evidence="1 2" key="1">
    <citation type="journal article" date="2017" name="Nat. Commun.">
        <title>Genome assembly with in vitro proximity ligation data and whole-genome triplication in lettuce.</title>
        <authorList>
            <person name="Reyes-Chin-Wo S."/>
            <person name="Wang Z."/>
            <person name="Yang X."/>
            <person name="Kozik A."/>
            <person name="Arikit S."/>
            <person name="Song C."/>
            <person name="Xia L."/>
            <person name="Froenicke L."/>
            <person name="Lavelle D.O."/>
            <person name="Truco M.J."/>
            <person name="Xia R."/>
            <person name="Zhu S."/>
            <person name="Xu C."/>
            <person name="Xu H."/>
            <person name="Xu X."/>
            <person name="Cox K."/>
            <person name="Korf I."/>
            <person name="Meyers B.C."/>
            <person name="Michelmore R.W."/>
        </authorList>
    </citation>
    <scope>NUCLEOTIDE SEQUENCE [LARGE SCALE GENOMIC DNA]</scope>
    <source>
        <strain evidence="2">cv. Salinas</strain>
        <tissue evidence="1">Seedlings</tissue>
    </source>
</reference>
<dbReference type="EMBL" id="NBSK02000001">
    <property type="protein sequence ID" value="KAJ0224291.1"/>
    <property type="molecule type" value="Genomic_DNA"/>
</dbReference>
<keyword evidence="2" id="KW-1185">Reference proteome</keyword>
<dbReference type="Proteomes" id="UP000235145">
    <property type="component" value="Unassembled WGS sequence"/>
</dbReference>
<evidence type="ECO:0000313" key="2">
    <source>
        <dbReference type="Proteomes" id="UP000235145"/>
    </source>
</evidence>
<comment type="caution">
    <text evidence="1">The sequence shown here is derived from an EMBL/GenBank/DDBJ whole genome shotgun (WGS) entry which is preliminary data.</text>
</comment>
<accession>A0A9R1WKU5</accession>
<protein>
    <submittedName>
        <fullName evidence="1">Uncharacterized protein</fullName>
    </submittedName>
</protein>
<organism evidence="1 2">
    <name type="scientific">Lactuca sativa</name>
    <name type="common">Garden lettuce</name>
    <dbReference type="NCBI Taxonomy" id="4236"/>
    <lineage>
        <taxon>Eukaryota</taxon>
        <taxon>Viridiplantae</taxon>
        <taxon>Streptophyta</taxon>
        <taxon>Embryophyta</taxon>
        <taxon>Tracheophyta</taxon>
        <taxon>Spermatophyta</taxon>
        <taxon>Magnoliopsida</taxon>
        <taxon>eudicotyledons</taxon>
        <taxon>Gunneridae</taxon>
        <taxon>Pentapetalae</taxon>
        <taxon>asterids</taxon>
        <taxon>campanulids</taxon>
        <taxon>Asterales</taxon>
        <taxon>Asteraceae</taxon>
        <taxon>Cichorioideae</taxon>
        <taxon>Cichorieae</taxon>
        <taxon>Lactucinae</taxon>
        <taxon>Lactuca</taxon>
    </lineage>
</organism>
<sequence length="107" mass="11700">MCFDDTTFAFTTYPPPPTSSNDHISFPPLHLNTFRCAFNPILSGRFLPRLLPLSLSLFNIGTGGRTHFEALPFGLSDALCFADAPPPTKSRPVFSVKLIGGCHPSLY</sequence>
<proteinExistence type="predicted"/>
<name>A0A9R1WKU5_LACSA</name>
<dbReference type="AlphaFoldDB" id="A0A9R1WKU5"/>